<evidence type="ECO:0000313" key="2">
    <source>
        <dbReference type="Proteomes" id="UP001642487"/>
    </source>
</evidence>
<name>A0ABP0Y159_9ROSI</name>
<sequence length="64" mass="7174">MRLSNADRSCFRDLMEKNPLSPRVQRIKSGSSVCLGGCQQEESMVHAYISLSKRALLKDGSQFL</sequence>
<keyword evidence="2" id="KW-1185">Reference proteome</keyword>
<proteinExistence type="predicted"/>
<dbReference type="Proteomes" id="UP001642487">
    <property type="component" value="Chromosome 2"/>
</dbReference>
<accession>A0ABP0Y159</accession>
<organism evidence="1 2">
    <name type="scientific">Citrullus colocynthis</name>
    <name type="common">colocynth</name>
    <dbReference type="NCBI Taxonomy" id="252529"/>
    <lineage>
        <taxon>Eukaryota</taxon>
        <taxon>Viridiplantae</taxon>
        <taxon>Streptophyta</taxon>
        <taxon>Embryophyta</taxon>
        <taxon>Tracheophyta</taxon>
        <taxon>Spermatophyta</taxon>
        <taxon>Magnoliopsida</taxon>
        <taxon>eudicotyledons</taxon>
        <taxon>Gunneridae</taxon>
        <taxon>Pentapetalae</taxon>
        <taxon>rosids</taxon>
        <taxon>fabids</taxon>
        <taxon>Cucurbitales</taxon>
        <taxon>Cucurbitaceae</taxon>
        <taxon>Benincaseae</taxon>
        <taxon>Citrullus</taxon>
    </lineage>
</organism>
<evidence type="ECO:0000313" key="1">
    <source>
        <dbReference type="EMBL" id="CAK9314160.1"/>
    </source>
</evidence>
<reference evidence="1 2" key="1">
    <citation type="submission" date="2024-03" db="EMBL/GenBank/DDBJ databases">
        <authorList>
            <person name="Gkanogiannis A."/>
            <person name="Becerra Lopez-Lavalle L."/>
        </authorList>
    </citation>
    <scope>NUCLEOTIDE SEQUENCE [LARGE SCALE GENOMIC DNA]</scope>
</reference>
<protein>
    <submittedName>
        <fullName evidence="1">Uncharacterized protein</fullName>
    </submittedName>
</protein>
<gene>
    <name evidence="1" type="ORF">CITCOLO1_LOCUS5902</name>
</gene>
<dbReference type="EMBL" id="OZ021736">
    <property type="protein sequence ID" value="CAK9314160.1"/>
    <property type="molecule type" value="Genomic_DNA"/>
</dbReference>